<organism evidence="1 2">
    <name type="scientific">Callosobruchus maculatus</name>
    <name type="common">Southern cowpea weevil</name>
    <name type="synonym">Pulse bruchid</name>
    <dbReference type="NCBI Taxonomy" id="64391"/>
    <lineage>
        <taxon>Eukaryota</taxon>
        <taxon>Metazoa</taxon>
        <taxon>Ecdysozoa</taxon>
        <taxon>Arthropoda</taxon>
        <taxon>Hexapoda</taxon>
        <taxon>Insecta</taxon>
        <taxon>Pterygota</taxon>
        <taxon>Neoptera</taxon>
        <taxon>Endopterygota</taxon>
        <taxon>Coleoptera</taxon>
        <taxon>Polyphaga</taxon>
        <taxon>Cucujiformia</taxon>
        <taxon>Chrysomeloidea</taxon>
        <taxon>Chrysomelidae</taxon>
        <taxon>Bruchinae</taxon>
        <taxon>Bruchini</taxon>
        <taxon>Callosobruchus</taxon>
    </lineage>
</organism>
<proteinExistence type="predicted"/>
<accession>A0A653C0F9</accession>
<gene>
    <name evidence="1" type="ORF">CALMAC_LOCUS4746</name>
</gene>
<dbReference type="Proteomes" id="UP000410492">
    <property type="component" value="Unassembled WGS sequence"/>
</dbReference>
<evidence type="ECO:0000313" key="2">
    <source>
        <dbReference type="Proteomes" id="UP000410492"/>
    </source>
</evidence>
<dbReference type="EMBL" id="CAACVG010006571">
    <property type="protein sequence ID" value="VEN40657.1"/>
    <property type="molecule type" value="Genomic_DNA"/>
</dbReference>
<name>A0A653C0F9_CALMS</name>
<evidence type="ECO:0000313" key="1">
    <source>
        <dbReference type="EMBL" id="VEN40657.1"/>
    </source>
</evidence>
<protein>
    <submittedName>
        <fullName evidence="1">Uncharacterized protein</fullName>
    </submittedName>
</protein>
<dbReference type="AlphaFoldDB" id="A0A653C0F9"/>
<sequence>DRRKQEEISNRPIINIKVAPVLSQCQLANYLKVKIVQTLTYIKGVYA</sequence>
<keyword evidence="2" id="KW-1185">Reference proteome</keyword>
<feature type="non-terminal residue" evidence="1">
    <location>
        <position position="1"/>
    </location>
</feature>
<reference evidence="1 2" key="1">
    <citation type="submission" date="2019-01" db="EMBL/GenBank/DDBJ databases">
        <authorList>
            <person name="Sayadi A."/>
        </authorList>
    </citation>
    <scope>NUCLEOTIDE SEQUENCE [LARGE SCALE GENOMIC DNA]</scope>
</reference>